<comment type="caution">
    <text evidence="2">The sequence shown here is derived from an EMBL/GenBank/DDBJ whole genome shotgun (WGS) entry which is preliminary data.</text>
</comment>
<reference evidence="2" key="1">
    <citation type="submission" date="2013-08" db="EMBL/GenBank/DDBJ databases">
        <authorList>
            <person name="Mendez C."/>
            <person name="Richter M."/>
            <person name="Ferrer M."/>
            <person name="Sanchez J."/>
        </authorList>
    </citation>
    <scope>NUCLEOTIDE SEQUENCE</scope>
</reference>
<dbReference type="PROSITE" id="PS50878">
    <property type="entry name" value="RT_POL"/>
    <property type="match status" value="1"/>
</dbReference>
<dbReference type="EMBL" id="AUZX01015123">
    <property type="protein sequence ID" value="EQD29847.1"/>
    <property type="molecule type" value="Genomic_DNA"/>
</dbReference>
<evidence type="ECO:0000313" key="2">
    <source>
        <dbReference type="EMBL" id="EQD29847.1"/>
    </source>
</evidence>
<dbReference type="CDD" id="cd01651">
    <property type="entry name" value="RT_G2_intron"/>
    <property type="match status" value="1"/>
</dbReference>
<keyword evidence="2" id="KW-0808">Transferase</keyword>
<protein>
    <submittedName>
        <fullName evidence="2">RNA-directed DNA polymerase (Reverse transcriptase)</fullName>
        <ecNumber evidence="2">2.7.7.49</ecNumber>
    </submittedName>
</protein>
<keyword evidence="2" id="KW-0548">Nucleotidyltransferase</keyword>
<organism evidence="2">
    <name type="scientific">mine drainage metagenome</name>
    <dbReference type="NCBI Taxonomy" id="410659"/>
    <lineage>
        <taxon>unclassified sequences</taxon>
        <taxon>metagenomes</taxon>
        <taxon>ecological metagenomes</taxon>
    </lineage>
</organism>
<name>T0YDG8_9ZZZZ</name>
<dbReference type="EC" id="2.7.7.49" evidence="2"/>
<dbReference type="InterPro" id="IPR043502">
    <property type="entry name" value="DNA/RNA_pol_sf"/>
</dbReference>
<dbReference type="Pfam" id="PF00078">
    <property type="entry name" value="RVT_1"/>
    <property type="match status" value="1"/>
</dbReference>
<dbReference type="InterPro" id="IPR000477">
    <property type="entry name" value="RT_dom"/>
</dbReference>
<sequence>GVLEGGVWAASEEGTPQGSSISPLLANVYLHYVFDLWAQNWRRHHAKGDVIIVRWADDFVVGFQHANEAERFTEALRERFQRFSLELHPEKTRLIRFGRFANRDCRGLGRRKAETFNFLGMTHSCSQSRNGKFLVRRVTMRQRLTAKLHEVKTELRKRMHHSVPEQGQWLRSVVQGYFVYHAVPGNWKALGAFRTQCTRLWYRTLRRRSHKLPAHL</sequence>
<keyword evidence="2" id="KW-0695">RNA-directed DNA polymerase</keyword>
<reference evidence="2" key="2">
    <citation type="journal article" date="2014" name="ISME J.">
        <title>Microbial stratification in low pH oxic and suboxic macroscopic growths along an acid mine drainage.</title>
        <authorList>
            <person name="Mendez-Garcia C."/>
            <person name="Mesa V."/>
            <person name="Sprenger R.R."/>
            <person name="Richter M."/>
            <person name="Diez M.S."/>
            <person name="Solano J."/>
            <person name="Bargiela R."/>
            <person name="Golyshina O.V."/>
            <person name="Manteca A."/>
            <person name="Ramos J.L."/>
            <person name="Gallego J.R."/>
            <person name="Llorente I."/>
            <person name="Martins Dos Santos V.A."/>
            <person name="Jensen O.N."/>
            <person name="Pelaez A.I."/>
            <person name="Sanchez J."/>
            <person name="Ferrer M."/>
        </authorList>
    </citation>
    <scope>NUCLEOTIDE SEQUENCE</scope>
</reference>
<dbReference type="GO" id="GO:0003964">
    <property type="term" value="F:RNA-directed DNA polymerase activity"/>
    <property type="evidence" value="ECO:0007669"/>
    <property type="project" value="UniProtKB-KW"/>
</dbReference>
<accession>T0YDG8</accession>
<dbReference type="PANTHER" id="PTHR34047:SF8">
    <property type="entry name" value="PROTEIN YKFC"/>
    <property type="match status" value="1"/>
</dbReference>
<feature type="domain" description="Reverse transcriptase" evidence="1">
    <location>
        <begin position="1"/>
        <end position="123"/>
    </location>
</feature>
<dbReference type="PANTHER" id="PTHR34047">
    <property type="entry name" value="NUCLEAR INTRON MATURASE 1, MITOCHONDRIAL-RELATED"/>
    <property type="match status" value="1"/>
</dbReference>
<dbReference type="InterPro" id="IPR051083">
    <property type="entry name" value="GrpII_Intron_Splice-Mob/Def"/>
</dbReference>
<feature type="non-terminal residue" evidence="2">
    <location>
        <position position="1"/>
    </location>
</feature>
<dbReference type="AlphaFoldDB" id="T0YDG8"/>
<evidence type="ECO:0000259" key="1">
    <source>
        <dbReference type="PROSITE" id="PS50878"/>
    </source>
</evidence>
<feature type="non-terminal residue" evidence="2">
    <location>
        <position position="216"/>
    </location>
</feature>
<gene>
    <name evidence="2" type="ORF">B1A_20493</name>
</gene>
<dbReference type="SUPFAM" id="SSF56672">
    <property type="entry name" value="DNA/RNA polymerases"/>
    <property type="match status" value="1"/>
</dbReference>
<proteinExistence type="predicted"/>